<dbReference type="Proteomes" id="UP001151532">
    <property type="component" value="Chromosome 18"/>
</dbReference>
<proteinExistence type="predicted"/>
<protein>
    <submittedName>
        <fullName evidence="1">Uncharacterized protein</fullName>
    </submittedName>
</protein>
<dbReference type="EMBL" id="JAPFFK010000012">
    <property type="protein sequence ID" value="KAJ6732108.1"/>
    <property type="molecule type" value="Genomic_DNA"/>
</dbReference>
<gene>
    <name evidence="1" type="ORF">OIU79_003263</name>
</gene>
<reference evidence="1" key="2">
    <citation type="journal article" date="2023" name="Int. J. Mol. Sci.">
        <title>De Novo Assembly and Annotation of 11 Diverse Shrub Willow (Salix) Genomes Reveals Novel Gene Organization in Sex-Linked Regions.</title>
        <authorList>
            <person name="Hyden B."/>
            <person name="Feng K."/>
            <person name="Yates T.B."/>
            <person name="Jawdy S."/>
            <person name="Cereghino C."/>
            <person name="Smart L.B."/>
            <person name="Muchero W."/>
        </authorList>
    </citation>
    <scope>NUCLEOTIDE SEQUENCE</scope>
    <source>
        <tissue evidence="1">Shoot tip</tissue>
    </source>
</reference>
<comment type="caution">
    <text evidence="1">The sequence shown here is derived from an EMBL/GenBank/DDBJ whole genome shotgun (WGS) entry which is preliminary data.</text>
</comment>
<evidence type="ECO:0000313" key="2">
    <source>
        <dbReference type="Proteomes" id="UP001151532"/>
    </source>
</evidence>
<dbReference type="AlphaFoldDB" id="A0A9Q0ULG4"/>
<reference evidence="1" key="1">
    <citation type="submission" date="2022-11" db="EMBL/GenBank/DDBJ databases">
        <authorList>
            <person name="Hyden B.L."/>
            <person name="Feng K."/>
            <person name="Yates T."/>
            <person name="Jawdy S."/>
            <person name="Smart L.B."/>
            <person name="Muchero W."/>
        </authorList>
    </citation>
    <scope>NUCLEOTIDE SEQUENCE</scope>
    <source>
        <tissue evidence="1">Shoot tip</tissue>
    </source>
</reference>
<evidence type="ECO:0000313" key="1">
    <source>
        <dbReference type="EMBL" id="KAJ6732108.1"/>
    </source>
</evidence>
<keyword evidence="2" id="KW-1185">Reference proteome</keyword>
<accession>A0A9Q0ULG4</accession>
<name>A0A9Q0ULG4_SALPP</name>
<sequence length="94" mass="11254">MIINFRIREWFNRQDHVQHYDSSKENKEKGRNSQHLEEIGFRCDRQRKIDKLLSTKAFREARLIHFILILHKMDIAQAPKARLGENCGVASRHQ</sequence>
<organism evidence="1 2">
    <name type="scientific">Salix purpurea</name>
    <name type="common">Purple osier willow</name>
    <dbReference type="NCBI Taxonomy" id="77065"/>
    <lineage>
        <taxon>Eukaryota</taxon>
        <taxon>Viridiplantae</taxon>
        <taxon>Streptophyta</taxon>
        <taxon>Embryophyta</taxon>
        <taxon>Tracheophyta</taxon>
        <taxon>Spermatophyta</taxon>
        <taxon>Magnoliopsida</taxon>
        <taxon>eudicotyledons</taxon>
        <taxon>Gunneridae</taxon>
        <taxon>Pentapetalae</taxon>
        <taxon>rosids</taxon>
        <taxon>fabids</taxon>
        <taxon>Malpighiales</taxon>
        <taxon>Salicaceae</taxon>
        <taxon>Saliceae</taxon>
        <taxon>Salix</taxon>
    </lineage>
</organism>